<dbReference type="AlphaFoldDB" id="A0A7T7RFT1"/>
<feature type="region of interest" description="Disordered" evidence="1">
    <location>
        <begin position="70"/>
        <end position="95"/>
    </location>
</feature>
<evidence type="ECO:0000313" key="3">
    <source>
        <dbReference type="Proteomes" id="UP000595636"/>
    </source>
</evidence>
<accession>A0A7T7RFT1</accession>
<protein>
    <recommendedName>
        <fullName evidence="4">AlpA family phage regulatory protein</fullName>
    </recommendedName>
</protein>
<dbReference type="EMBL" id="CP066831">
    <property type="protein sequence ID" value="QQM45102.1"/>
    <property type="molecule type" value="Genomic_DNA"/>
</dbReference>
<sequence>MPRKAPHFKQSAPPGFVYINEASRLSGRSIETLYKDRSIQRRTGQCPGPPSETRNRKAVWLIAEIQAWHDAQGGLGPDPEQLHNSRPAEPARAAA</sequence>
<dbReference type="KEGG" id="slf:JEQ17_40705"/>
<evidence type="ECO:0000256" key="1">
    <source>
        <dbReference type="SAM" id="MobiDB-lite"/>
    </source>
</evidence>
<gene>
    <name evidence="2" type="ORF">JEQ17_40705</name>
</gene>
<keyword evidence="3" id="KW-1185">Reference proteome</keyword>
<name>A0A7T7RFT1_9ACTN</name>
<proteinExistence type="predicted"/>
<reference evidence="2 3" key="1">
    <citation type="submission" date="2020-12" db="EMBL/GenBank/DDBJ databases">
        <title>A novel species.</title>
        <authorList>
            <person name="Li K."/>
        </authorList>
    </citation>
    <scope>NUCLEOTIDE SEQUENCE [LARGE SCALE GENOMIC DNA]</scope>
    <source>
        <strain evidence="2 3">ZYC-3</strain>
    </source>
</reference>
<organism evidence="2 3">
    <name type="scientific">Streptomyces liliifuscus</name>
    <dbReference type="NCBI Taxonomy" id="2797636"/>
    <lineage>
        <taxon>Bacteria</taxon>
        <taxon>Bacillati</taxon>
        <taxon>Actinomycetota</taxon>
        <taxon>Actinomycetes</taxon>
        <taxon>Kitasatosporales</taxon>
        <taxon>Streptomycetaceae</taxon>
        <taxon>Streptomyces</taxon>
    </lineage>
</organism>
<dbReference type="Proteomes" id="UP000595636">
    <property type="component" value="Chromosome"/>
</dbReference>
<evidence type="ECO:0008006" key="4">
    <source>
        <dbReference type="Google" id="ProtNLM"/>
    </source>
</evidence>
<evidence type="ECO:0000313" key="2">
    <source>
        <dbReference type="EMBL" id="QQM45102.1"/>
    </source>
</evidence>
<dbReference type="RefSeq" id="WP_200399911.1">
    <property type="nucleotide sequence ID" value="NZ_CP066831.1"/>
</dbReference>